<feature type="compositionally biased region" description="Pro residues" evidence="1">
    <location>
        <begin position="270"/>
        <end position="279"/>
    </location>
</feature>
<dbReference type="PANTHER" id="PTHR28042">
    <property type="entry name" value="E3 UBIQUITIN-PROTEIN LIGASE COMPLEX SLX5-SLX8 SUBUNIT SLX5"/>
    <property type="match status" value="1"/>
</dbReference>
<evidence type="ECO:0000256" key="1">
    <source>
        <dbReference type="SAM" id="MobiDB-lite"/>
    </source>
</evidence>
<feature type="region of interest" description="Disordered" evidence="1">
    <location>
        <begin position="262"/>
        <end position="290"/>
    </location>
</feature>
<gene>
    <name evidence="2" type="ORF">QQX98_001041</name>
</gene>
<sequence length="403" mass="44819">MAYQGFHFRETPPLSPRHLSNHPIFSMPLQHDDDGEEDSLFVGDSDPVEIDLMSPGRNSNADFNLILPQPEAWSNGGTPNTSQQPSRSTRRSERRPPAQQQQHQQQEQPNPPAPVIDLTEEPDSPVQARRSLPHTHSHNHSHNHTHNHTHNPGSRNPRRTNSQRISPPRLARSDSTFFGPAPSFIDLTADSPEAERSADPARNRNHGGRLRPRPDELIELEFISSVPRRANFAIGLTRRLAGILGADIIGFNQPQLDISRNAFAPREPSPKPPMEPAPPTREGFTRDTCADPEKESETIVICPACNEELAYDPNETVVHSPVGGKKRKRAPGEHHFWALKKCGHVYCADCFENRKPTKANPDGVGFRAPEGKVPYSSPNEMKCAVDGCESKTSAKSEWVGIFL</sequence>
<accession>A0ABR1HQR8</accession>
<proteinExistence type="predicted"/>
<evidence type="ECO:0000313" key="3">
    <source>
        <dbReference type="Proteomes" id="UP001498476"/>
    </source>
</evidence>
<dbReference type="EMBL" id="JAZAVJ010000009">
    <property type="protein sequence ID" value="KAK7423583.1"/>
    <property type="molecule type" value="Genomic_DNA"/>
</dbReference>
<feature type="compositionally biased region" description="Low complexity" evidence="1">
    <location>
        <begin position="97"/>
        <end position="108"/>
    </location>
</feature>
<comment type="caution">
    <text evidence="2">The sequence shown here is derived from an EMBL/GenBank/DDBJ whole genome shotgun (WGS) entry which is preliminary data.</text>
</comment>
<dbReference type="Proteomes" id="UP001498476">
    <property type="component" value="Unassembled WGS sequence"/>
</dbReference>
<feature type="compositionally biased region" description="Basic residues" evidence="1">
    <location>
        <begin position="131"/>
        <end position="149"/>
    </location>
</feature>
<evidence type="ECO:0000313" key="2">
    <source>
        <dbReference type="EMBL" id="KAK7423583.1"/>
    </source>
</evidence>
<protein>
    <recommendedName>
        <fullName evidence="4">Cell cycle control protein</fullName>
    </recommendedName>
</protein>
<reference evidence="2 3" key="1">
    <citation type="journal article" date="2025" name="Microbiol. Resour. Announc.">
        <title>Draft genome sequences for Neonectria magnoliae and Neonectria punicea, canker pathogens of Liriodendron tulipifera and Acer saccharum in West Virginia.</title>
        <authorList>
            <person name="Petronek H.M."/>
            <person name="Kasson M.T."/>
            <person name="Metheny A.M."/>
            <person name="Stauder C.M."/>
            <person name="Lovett B."/>
            <person name="Lynch S.C."/>
            <person name="Garnas J.R."/>
            <person name="Kasson L.R."/>
            <person name="Stajich J.E."/>
        </authorList>
    </citation>
    <scope>NUCLEOTIDE SEQUENCE [LARGE SCALE GENOMIC DNA]</scope>
    <source>
        <strain evidence="2 3">NRRL 64653</strain>
    </source>
</reference>
<evidence type="ECO:0008006" key="4">
    <source>
        <dbReference type="Google" id="ProtNLM"/>
    </source>
</evidence>
<dbReference type="PANTHER" id="PTHR28042:SF1">
    <property type="entry name" value="E3 UBIQUITIN-PROTEIN LIGASE COMPLEX SLX5-SLX8 SUBUNIT SLX5"/>
    <property type="match status" value="1"/>
</dbReference>
<dbReference type="InterPro" id="IPR038886">
    <property type="entry name" value="E3_SLX5/Rfp1"/>
</dbReference>
<keyword evidence="3" id="KW-1185">Reference proteome</keyword>
<name>A0ABR1HQR8_9HYPO</name>
<feature type="region of interest" description="Disordered" evidence="1">
    <location>
        <begin position="1"/>
        <end position="212"/>
    </location>
</feature>
<feature type="compositionally biased region" description="Basic and acidic residues" evidence="1">
    <location>
        <begin position="193"/>
        <end position="202"/>
    </location>
</feature>
<organism evidence="2 3">
    <name type="scientific">Neonectria punicea</name>
    <dbReference type="NCBI Taxonomy" id="979145"/>
    <lineage>
        <taxon>Eukaryota</taxon>
        <taxon>Fungi</taxon>
        <taxon>Dikarya</taxon>
        <taxon>Ascomycota</taxon>
        <taxon>Pezizomycotina</taxon>
        <taxon>Sordariomycetes</taxon>
        <taxon>Hypocreomycetidae</taxon>
        <taxon>Hypocreales</taxon>
        <taxon>Nectriaceae</taxon>
        <taxon>Neonectria</taxon>
    </lineage>
</organism>